<dbReference type="PANTHER" id="PTHR30314:SF3">
    <property type="entry name" value="MITOCHONDRIAL DIVISION PROTEIN FSZA"/>
    <property type="match status" value="1"/>
</dbReference>
<dbReference type="Gene3D" id="3.40.50.1440">
    <property type="entry name" value="Tubulin/FtsZ, GTPase domain"/>
    <property type="match status" value="1"/>
</dbReference>
<evidence type="ECO:0000259" key="4">
    <source>
        <dbReference type="SMART" id="SM00864"/>
    </source>
</evidence>
<keyword evidence="2" id="KW-0547">Nucleotide-binding</keyword>
<dbReference type="HAMAP" id="MF_00909">
    <property type="entry name" value="FtsZ"/>
    <property type="match status" value="1"/>
</dbReference>
<dbReference type="GO" id="GO:0032153">
    <property type="term" value="C:cell division site"/>
    <property type="evidence" value="ECO:0007669"/>
    <property type="project" value="TreeGrafter"/>
</dbReference>
<proteinExistence type="inferred from homology"/>
<dbReference type="InterPro" id="IPR000158">
    <property type="entry name" value="Cell_div_FtsZ"/>
</dbReference>
<comment type="similarity">
    <text evidence="1">Belongs to the FtsZ family.</text>
</comment>
<dbReference type="PROSITE" id="PS01134">
    <property type="entry name" value="FTSZ_1"/>
    <property type="match status" value="1"/>
</dbReference>
<dbReference type="EMBL" id="BLAB01000001">
    <property type="protein sequence ID" value="GER92532.1"/>
    <property type="molecule type" value="Genomic_DNA"/>
</dbReference>
<dbReference type="PRINTS" id="PR00423">
    <property type="entry name" value="CELLDVISFTSZ"/>
</dbReference>
<sequence>MFELEDVGRLVAKIKVIGVGGGGTNAVNSMVAANLYGVEFITVNTDSQHLDASLAPVKVKIGTSLTKGLGAGSNPVIGRQAAIEDKDSLSGCIEGADMVFITAGMGGGTGTGAAPVIANIAKEMGILTVAVVTKPFYYEGRKRAINAEEGIREIKKYVDTLIVIPNDRIHLVVEKGTPLLKSFSIANDVLRQAIQGISDLILIPGLINLDFADVKSIMENAGRAVIGMGSGSGEGGAFEAAKRAISNPLLEESSIEGAKGILINITGGLNMSIDAVQEASSLIYDSAHDEANIILGAVINPDMEDEVRVTVIATGLEDRVEKAELPQVKKWMPTKDPVSFKGSGRLLSKSIDIPSESSGVKGQKSEEDYIKEVVKAKDIENIAEGVQGKTNEMSLLNFHDQLQEEQKPALNESVIPQEDIYDIPTFLRKKTGE</sequence>
<dbReference type="SUPFAM" id="SSF55307">
    <property type="entry name" value="Tubulin C-terminal domain-like"/>
    <property type="match status" value="1"/>
</dbReference>
<keyword evidence="3" id="KW-0342">GTP-binding</keyword>
<evidence type="ECO:0000256" key="1">
    <source>
        <dbReference type="ARBA" id="ARBA00009690"/>
    </source>
</evidence>
<accession>A0A5J4KZP5</accession>
<dbReference type="GO" id="GO:0051301">
    <property type="term" value="P:cell division"/>
    <property type="evidence" value="ECO:0007669"/>
    <property type="project" value="UniProtKB-KW"/>
</dbReference>
<evidence type="ECO:0000256" key="3">
    <source>
        <dbReference type="ARBA" id="ARBA00023134"/>
    </source>
</evidence>
<dbReference type="PROSITE" id="PS01135">
    <property type="entry name" value="FTSZ_2"/>
    <property type="match status" value="1"/>
</dbReference>
<dbReference type="CDD" id="cd02201">
    <property type="entry name" value="FtsZ_type1"/>
    <property type="match status" value="1"/>
</dbReference>
<dbReference type="SMART" id="SM00865">
    <property type="entry name" value="Tubulin_C"/>
    <property type="match status" value="1"/>
</dbReference>
<dbReference type="GO" id="GO:0005737">
    <property type="term" value="C:cytoplasm"/>
    <property type="evidence" value="ECO:0007669"/>
    <property type="project" value="TreeGrafter"/>
</dbReference>
<feature type="domain" description="Tubulin/FtsZ 2-layer sandwich" evidence="5">
    <location>
        <begin position="207"/>
        <end position="325"/>
    </location>
</feature>
<dbReference type="InterPro" id="IPR008280">
    <property type="entry name" value="Tub_FtsZ_C"/>
</dbReference>
<dbReference type="NCBIfam" id="TIGR00065">
    <property type="entry name" value="ftsZ"/>
    <property type="match status" value="1"/>
</dbReference>
<keyword evidence="6" id="KW-0131">Cell cycle</keyword>
<evidence type="ECO:0000259" key="5">
    <source>
        <dbReference type="SMART" id="SM00865"/>
    </source>
</evidence>
<dbReference type="InterPro" id="IPR018316">
    <property type="entry name" value="Tubulin/FtsZ_2-layer-sand-dom"/>
</dbReference>
<name>A0A5J4KZP5_9ZZZZ</name>
<dbReference type="InterPro" id="IPR020805">
    <property type="entry name" value="Cell_div_FtsZ_CS"/>
</dbReference>
<dbReference type="Pfam" id="PF12327">
    <property type="entry name" value="FtsZ_C"/>
    <property type="match status" value="1"/>
</dbReference>
<dbReference type="InterPro" id="IPR003008">
    <property type="entry name" value="Tubulin_FtsZ_GTPase"/>
</dbReference>
<protein>
    <submittedName>
        <fullName evidence="6">Cell division protein FtsZ</fullName>
    </submittedName>
</protein>
<dbReference type="SUPFAM" id="SSF52490">
    <property type="entry name" value="Tubulin nucleotide-binding domain-like"/>
    <property type="match status" value="1"/>
</dbReference>
<dbReference type="InterPro" id="IPR045061">
    <property type="entry name" value="FtsZ/CetZ"/>
</dbReference>
<reference evidence="6" key="1">
    <citation type="submission" date="2019-10" db="EMBL/GenBank/DDBJ databases">
        <title>Metagenomic sequencing of thiosulfate-disproportionating enrichment culture.</title>
        <authorList>
            <person name="Umezawa K."/>
            <person name="Kojima H."/>
            <person name="Fukui M."/>
        </authorList>
    </citation>
    <scope>NUCLEOTIDE SEQUENCE</scope>
    <source>
        <strain evidence="6">45J</strain>
    </source>
</reference>
<dbReference type="InterPro" id="IPR037103">
    <property type="entry name" value="Tubulin/FtsZ-like_C"/>
</dbReference>
<dbReference type="FunFam" id="3.40.50.1440:FF:000001">
    <property type="entry name" value="Cell division protein FtsZ"/>
    <property type="match status" value="1"/>
</dbReference>
<comment type="caution">
    <text evidence="6">The sequence shown here is derived from an EMBL/GenBank/DDBJ whole genome shotgun (WGS) entry which is preliminary data.</text>
</comment>
<dbReference type="Gene3D" id="3.30.1330.20">
    <property type="entry name" value="Tubulin/FtsZ, C-terminal domain"/>
    <property type="match status" value="1"/>
</dbReference>
<evidence type="ECO:0000313" key="6">
    <source>
        <dbReference type="EMBL" id="GER92532.1"/>
    </source>
</evidence>
<gene>
    <name evidence="6" type="ORF">A45J_0248</name>
</gene>
<dbReference type="Pfam" id="PF00091">
    <property type="entry name" value="Tubulin"/>
    <property type="match status" value="1"/>
</dbReference>
<dbReference type="GO" id="GO:0003924">
    <property type="term" value="F:GTPase activity"/>
    <property type="evidence" value="ECO:0007669"/>
    <property type="project" value="InterPro"/>
</dbReference>
<dbReference type="GO" id="GO:0005525">
    <property type="term" value="F:GTP binding"/>
    <property type="evidence" value="ECO:0007669"/>
    <property type="project" value="UniProtKB-KW"/>
</dbReference>
<dbReference type="AlphaFoldDB" id="A0A5J4KZP5"/>
<organism evidence="6">
    <name type="scientific">hot springs metagenome</name>
    <dbReference type="NCBI Taxonomy" id="433727"/>
    <lineage>
        <taxon>unclassified sequences</taxon>
        <taxon>metagenomes</taxon>
        <taxon>ecological metagenomes</taxon>
    </lineage>
</organism>
<dbReference type="InterPro" id="IPR024757">
    <property type="entry name" value="FtsZ_C"/>
</dbReference>
<feature type="domain" description="Tubulin/FtsZ GTPase" evidence="4">
    <location>
        <begin position="13"/>
        <end position="205"/>
    </location>
</feature>
<dbReference type="InterPro" id="IPR036525">
    <property type="entry name" value="Tubulin/FtsZ_GTPase_sf"/>
</dbReference>
<dbReference type="SMART" id="SM00864">
    <property type="entry name" value="Tubulin"/>
    <property type="match status" value="1"/>
</dbReference>
<dbReference type="PANTHER" id="PTHR30314">
    <property type="entry name" value="CELL DIVISION PROTEIN FTSZ-RELATED"/>
    <property type="match status" value="1"/>
</dbReference>
<evidence type="ECO:0000256" key="2">
    <source>
        <dbReference type="ARBA" id="ARBA00022741"/>
    </source>
</evidence>
<keyword evidence="6" id="KW-0132">Cell division</keyword>